<keyword evidence="7 11" id="KW-0328">Glycosyltransferase</keyword>
<evidence type="ECO:0000256" key="2">
    <source>
        <dbReference type="ARBA" id="ARBA00005049"/>
    </source>
</evidence>
<dbReference type="InterPro" id="IPR023195">
    <property type="entry name" value="Nict_dMeBzImd_PRibTrfase_N"/>
</dbReference>
<dbReference type="NCBIfam" id="TIGR03160">
    <property type="entry name" value="cobT_DBIPRT"/>
    <property type="match status" value="1"/>
</dbReference>
<organism evidence="11 12">
    <name type="scientific">Stomatobaculum longum</name>
    <dbReference type="NCBI Taxonomy" id="796942"/>
    <lineage>
        <taxon>Bacteria</taxon>
        <taxon>Bacillati</taxon>
        <taxon>Bacillota</taxon>
        <taxon>Clostridia</taxon>
        <taxon>Lachnospirales</taxon>
        <taxon>Lachnospiraceae</taxon>
        <taxon>Stomatobaculum</taxon>
    </lineage>
</organism>
<dbReference type="CDD" id="cd02439">
    <property type="entry name" value="DMB-PRT_CobT"/>
    <property type="match status" value="1"/>
</dbReference>
<dbReference type="GO" id="GO:0009236">
    <property type="term" value="P:cobalamin biosynthetic process"/>
    <property type="evidence" value="ECO:0007669"/>
    <property type="project" value="UniProtKB-UniRule"/>
</dbReference>
<evidence type="ECO:0000256" key="10">
    <source>
        <dbReference type="NCBIfam" id="TIGR03160"/>
    </source>
</evidence>
<evidence type="ECO:0000256" key="4">
    <source>
        <dbReference type="ARBA" id="ARBA00011991"/>
    </source>
</evidence>
<comment type="caution">
    <text evidence="11">The sequence shown here is derived from an EMBL/GenBank/DDBJ whole genome shotgun (WGS) entry which is preliminary data.</text>
</comment>
<keyword evidence="6" id="KW-0169">Cobalamin biosynthesis</keyword>
<evidence type="ECO:0000256" key="9">
    <source>
        <dbReference type="ARBA" id="ARBA00047340"/>
    </source>
</evidence>
<sequence>MALQAGETSFFEATLRILPPDPAAAEAAANKFLSIAMPLHGLGVLEEDLIRMAGIQGTAALRLKPRKLFVFCADNGVVKQGVTQTGQEVTTAVCEHLAYGGSTVNRMAALADCAVVPVDVGTAGEPRGKEILRRKVRSGTRDFTEEAAMTREECLQALCIGMELAAEEKRRGTALLLAGEMGIGNTTTSAALTAALLERDSAELIGRGAGLSDEGLARKRRAVEKGLALHKDLRGDALGLLSALGGFDLAALAGLMLGAAVEQIPLLLDGIITEAAALAAVCLAPGVRGYLFASHCSADPLAEALLTALDLKPLISAGLHLGEGTGAVAALPLLDMAEAVYSGADSFTELGIAAYTEQGGKQ</sequence>
<dbReference type="Pfam" id="PF02277">
    <property type="entry name" value="DBI_PRT"/>
    <property type="match status" value="1"/>
</dbReference>
<comment type="function">
    <text evidence="1">Catalyzes the synthesis of alpha-ribazole-5'-phosphate from nicotinate mononucleotide (NAMN) and 5,6-dimethylbenzimidazole (DMB).</text>
</comment>
<dbReference type="NCBIfam" id="NF000996">
    <property type="entry name" value="PRK00105.1"/>
    <property type="match status" value="1"/>
</dbReference>
<dbReference type="Gene3D" id="3.40.50.10210">
    <property type="match status" value="1"/>
</dbReference>
<evidence type="ECO:0000256" key="6">
    <source>
        <dbReference type="ARBA" id="ARBA00022573"/>
    </source>
</evidence>
<dbReference type="InterPro" id="IPR017846">
    <property type="entry name" value="Nict_dMeBzImd_PRibTrfase_bact"/>
</dbReference>
<dbReference type="InterPro" id="IPR003200">
    <property type="entry name" value="Nict_dMeBzImd_PRibTrfase"/>
</dbReference>
<keyword evidence="8" id="KW-0808">Transferase</keyword>
<dbReference type="Proteomes" id="UP000018466">
    <property type="component" value="Unassembled WGS sequence"/>
</dbReference>
<dbReference type="EC" id="2.4.2.21" evidence="4 10"/>
<keyword evidence="12" id="KW-1185">Reference proteome</keyword>
<comment type="similarity">
    <text evidence="3">Belongs to the CobT family.</text>
</comment>
<dbReference type="GO" id="GO:0008939">
    <property type="term" value="F:nicotinate-nucleotide-dimethylbenzimidazole phosphoribosyltransferase activity"/>
    <property type="evidence" value="ECO:0007669"/>
    <property type="project" value="UniProtKB-UniRule"/>
</dbReference>
<dbReference type="RefSeq" id="WP_009532731.1">
    <property type="nucleotide sequence ID" value="NZ_CAUOLT010000008.1"/>
</dbReference>
<comment type="catalytic activity">
    <reaction evidence="9">
        <text>5,6-dimethylbenzimidazole + nicotinate beta-D-ribonucleotide = alpha-ribazole 5'-phosphate + nicotinate + H(+)</text>
        <dbReference type="Rhea" id="RHEA:11196"/>
        <dbReference type="ChEBI" id="CHEBI:15378"/>
        <dbReference type="ChEBI" id="CHEBI:15890"/>
        <dbReference type="ChEBI" id="CHEBI:32544"/>
        <dbReference type="ChEBI" id="CHEBI:57502"/>
        <dbReference type="ChEBI" id="CHEBI:57918"/>
        <dbReference type="EC" id="2.4.2.21"/>
    </reaction>
</comment>
<proteinExistence type="inferred from homology"/>
<evidence type="ECO:0000256" key="3">
    <source>
        <dbReference type="ARBA" id="ARBA00007110"/>
    </source>
</evidence>
<evidence type="ECO:0000313" key="12">
    <source>
        <dbReference type="Proteomes" id="UP000018466"/>
    </source>
</evidence>
<evidence type="ECO:0000313" key="11">
    <source>
        <dbReference type="EMBL" id="EHO17299.1"/>
    </source>
</evidence>
<dbReference type="AlphaFoldDB" id="A0AA36Y5J9"/>
<dbReference type="GeneID" id="86940665"/>
<comment type="pathway">
    <text evidence="2">Nucleoside biosynthesis; alpha-ribazole biosynthesis; alpha-ribazole from 5,6-dimethylbenzimidazole: step 1/2.</text>
</comment>
<dbReference type="EMBL" id="AGEL01000006">
    <property type="protein sequence ID" value="EHO17299.1"/>
    <property type="molecule type" value="Genomic_DNA"/>
</dbReference>
<evidence type="ECO:0000256" key="8">
    <source>
        <dbReference type="ARBA" id="ARBA00022679"/>
    </source>
</evidence>
<evidence type="ECO:0000256" key="7">
    <source>
        <dbReference type="ARBA" id="ARBA00022676"/>
    </source>
</evidence>
<dbReference type="InterPro" id="IPR036087">
    <property type="entry name" value="Nict_dMeBzImd_PRibTrfase_sf"/>
</dbReference>
<dbReference type="PANTHER" id="PTHR43463">
    <property type="entry name" value="NICOTINATE-NUCLEOTIDE--DIMETHYLBENZIMIDAZOLE PHOSPHORIBOSYLTRANSFERASE"/>
    <property type="match status" value="1"/>
</dbReference>
<dbReference type="Gene3D" id="1.10.1610.10">
    <property type="match status" value="1"/>
</dbReference>
<evidence type="ECO:0000256" key="1">
    <source>
        <dbReference type="ARBA" id="ARBA00002197"/>
    </source>
</evidence>
<protein>
    <recommendedName>
        <fullName evidence="5 10">Nicotinate-nucleotide--dimethylbenzimidazole phosphoribosyltransferase</fullName>
        <ecNumber evidence="4 10">2.4.2.21</ecNumber>
    </recommendedName>
</protein>
<gene>
    <name evidence="11" type="ORF">HMPREF9623_00898</name>
</gene>
<dbReference type="PANTHER" id="PTHR43463:SF1">
    <property type="entry name" value="NICOTINATE-NUCLEOTIDE--DIMETHYLBENZIMIDAZOLE PHOSPHORIBOSYLTRANSFERASE"/>
    <property type="match status" value="1"/>
</dbReference>
<dbReference type="SUPFAM" id="SSF52733">
    <property type="entry name" value="Nicotinate mononucleotide:5,6-dimethylbenzimidazole phosphoribosyltransferase (CobT)"/>
    <property type="match status" value="1"/>
</dbReference>
<reference evidence="11 12" key="1">
    <citation type="submission" date="2011-10" db="EMBL/GenBank/DDBJ databases">
        <title>The Genome Sequence of Lachnospiraceae bacterium ACC2.</title>
        <authorList>
            <consortium name="The Broad Institute Genome Sequencing Platform"/>
            <person name="Earl A."/>
            <person name="Ward D."/>
            <person name="Feldgarden M."/>
            <person name="Gevers D."/>
            <person name="Sizova M."/>
            <person name="Hazen A."/>
            <person name="Epstein S."/>
            <person name="Young S.K."/>
            <person name="Zeng Q."/>
            <person name="Gargeya S."/>
            <person name="Fitzgerald M."/>
            <person name="Haas B."/>
            <person name="Abouelleil A."/>
            <person name="Alvarado L."/>
            <person name="Arachchi H.M."/>
            <person name="Berlin A."/>
            <person name="Brown A."/>
            <person name="Chapman S.B."/>
            <person name="Chen Z."/>
            <person name="Dunbar C."/>
            <person name="Freedman E."/>
            <person name="Gearin G."/>
            <person name="Goldberg J."/>
            <person name="Griggs A."/>
            <person name="Gujja S."/>
            <person name="Heiman D."/>
            <person name="Howarth C."/>
            <person name="Larson L."/>
            <person name="Lui A."/>
            <person name="MacDonald P.J.P."/>
            <person name="Montmayeur A."/>
            <person name="Murphy C."/>
            <person name="Neiman D."/>
            <person name="Pearson M."/>
            <person name="Priest M."/>
            <person name="Roberts A."/>
            <person name="Saif S."/>
            <person name="Shea T."/>
            <person name="Shenoy N."/>
            <person name="Sisk P."/>
            <person name="Stolte C."/>
            <person name="Sykes S."/>
            <person name="Wortman J."/>
            <person name="Nusbaum C."/>
            <person name="Birren B."/>
        </authorList>
    </citation>
    <scope>NUCLEOTIDE SEQUENCE [LARGE SCALE GENOMIC DNA]</scope>
    <source>
        <strain evidence="11 12">ACC2</strain>
    </source>
</reference>
<accession>A0AA36Y5J9</accession>
<name>A0AA36Y5J9_9FIRM</name>
<evidence type="ECO:0000256" key="5">
    <source>
        <dbReference type="ARBA" id="ARBA00015486"/>
    </source>
</evidence>